<dbReference type="FunFam" id="3.30.200.20:FF:000074">
    <property type="entry name" value="cyclin-dependent kinase 12 isoform X2"/>
    <property type="match status" value="1"/>
</dbReference>
<accession>A0A8I6SLF4</accession>
<comment type="similarity">
    <text evidence="2">Belongs to the protein kinase superfamily. CMGC Ser/Thr protein kinase family. CDC2/CDKX subfamily.</text>
</comment>
<keyword evidence="10" id="KW-0539">Nucleus</keyword>
<feature type="region of interest" description="Disordered" evidence="18">
    <location>
        <begin position="1"/>
        <end position="87"/>
    </location>
</feature>
<evidence type="ECO:0000256" key="13">
    <source>
        <dbReference type="ARBA" id="ARBA00047811"/>
    </source>
</evidence>
<feature type="region of interest" description="Disordered" evidence="18">
    <location>
        <begin position="102"/>
        <end position="181"/>
    </location>
</feature>
<dbReference type="GeneID" id="106669300"/>
<feature type="compositionally biased region" description="Basic residues" evidence="18">
    <location>
        <begin position="420"/>
        <end position="436"/>
    </location>
</feature>
<dbReference type="RefSeq" id="XP_024084457.1">
    <property type="nucleotide sequence ID" value="XM_024228689.1"/>
</dbReference>
<dbReference type="RefSeq" id="XP_014254171.1">
    <property type="nucleotide sequence ID" value="XM_014398685.2"/>
</dbReference>
<protein>
    <recommendedName>
        <fullName evidence="11">Cyclin-dependent kinase 12</fullName>
        <ecNumber evidence="4">2.7.11.22</ecNumber>
        <ecNumber evidence="3">2.7.11.23</ecNumber>
    </recommendedName>
    <alternativeName>
        <fullName evidence="12">Cell division protein kinase 12</fullName>
    </alternativeName>
</protein>
<dbReference type="InterPro" id="IPR050108">
    <property type="entry name" value="CDK"/>
</dbReference>
<evidence type="ECO:0000256" key="16">
    <source>
        <dbReference type="PROSITE-ProRule" id="PRU10141"/>
    </source>
</evidence>
<feature type="region of interest" description="Disordered" evidence="18">
    <location>
        <begin position="710"/>
        <end position="743"/>
    </location>
</feature>
<dbReference type="GO" id="GO:0030332">
    <property type="term" value="F:cyclin binding"/>
    <property type="evidence" value="ECO:0007669"/>
    <property type="project" value="TreeGrafter"/>
</dbReference>
<evidence type="ECO:0000256" key="1">
    <source>
        <dbReference type="ARBA" id="ARBA00004123"/>
    </source>
</evidence>
<dbReference type="GO" id="GO:0005524">
    <property type="term" value="F:ATP binding"/>
    <property type="evidence" value="ECO:0007669"/>
    <property type="project" value="UniProtKB-UniRule"/>
</dbReference>
<keyword evidence="9 16" id="KW-0067">ATP-binding</keyword>
<evidence type="ECO:0000256" key="8">
    <source>
        <dbReference type="ARBA" id="ARBA00022777"/>
    </source>
</evidence>
<feature type="compositionally biased region" description="Basic residues" evidence="18">
    <location>
        <begin position="444"/>
        <end position="460"/>
    </location>
</feature>
<feature type="compositionally biased region" description="Basic and acidic residues" evidence="18">
    <location>
        <begin position="376"/>
        <end position="400"/>
    </location>
</feature>
<dbReference type="GO" id="GO:0008024">
    <property type="term" value="C:cyclin/CDK positive transcription elongation factor complex"/>
    <property type="evidence" value="ECO:0007669"/>
    <property type="project" value="TreeGrafter"/>
</dbReference>
<dbReference type="RefSeq" id="XP_014254162.1">
    <property type="nucleotide sequence ID" value="XM_014398676.2"/>
</dbReference>
<evidence type="ECO:0000256" key="17">
    <source>
        <dbReference type="SAM" id="Coils"/>
    </source>
</evidence>
<comment type="catalytic activity">
    <reaction evidence="13">
        <text>L-threonyl-[protein] + ATP = O-phospho-L-threonyl-[protein] + ADP + H(+)</text>
        <dbReference type="Rhea" id="RHEA:46608"/>
        <dbReference type="Rhea" id="RHEA-COMP:11060"/>
        <dbReference type="Rhea" id="RHEA-COMP:11605"/>
        <dbReference type="ChEBI" id="CHEBI:15378"/>
        <dbReference type="ChEBI" id="CHEBI:30013"/>
        <dbReference type="ChEBI" id="CHEBI:30616"/>
        <dbReference type="ChEBI" id="CHEBI:61977"/>
        <dbReference type="ChEBI" id="CHEBI:456216"/>
        <dbReference type="EC" id="2.7.11.22"/>
    </reaction>
</comment>
<feature type="compositionally biased region" description="Basic and acidic residues" evidence="18">
    <location>
        <begin position="298"/>
        <end position="310"/>
    </location>
</feature>
<feature type="binding site" evidence="16">
    <location>
        <position position="814"/>
    </location>
    <ligand>
        <name>ATP</name>
        <dbReference type="ChEBI" id="CHEBI:30616"/>
    </ligand>
</feature>
<keyword evidence="21" id="KW-1185">Reference proteome</keyword>
<feature type="compositionally biased region" description="Polar residues" evidence="18">
    <location>
        <begin position="719"/>
        <end position="739"/>
    </location>
</feature>
<feature type="coiled-coil region" evidence="17">
    <location>
        <begin position="538"/>
        <end position="565"/>
    </location>
</feature>
<feature type="compositionally biased region" description="Basic and acidic residues" evidence="18">
    <location>
        <begin position="20"/>
        <end position="36"/>
    </location>
</feature>
<evidence type="ECO:0000256" key="12">
    <source>
        <dbReference type="ARBA" id="ARBA00041920"/>
    </source>
</evidence>
<feature type="compositionally biased region" description="Pro residues" evidence="18">
    <location>
        <begin position="611"/>
        <end position="632"/>
    </location>
</feature>
<dbReference type="EC" id="2.7.11.22" evidence="4"/>
<dbReference type="GO" id="GO:0032968">
    <property type="term" value="P:positive regulation of transcription elongation by RNA polymerase II"/>
    <property type="evidence" value="ECO:0007669"/>
    <property type="project" value="TreeGrafter"/>
</dbReference>
<dbReference type="EnsemblMetazoa" id="XM_024228689.1">
    <property type="protein sequence ID" value="XP_024084457.1"/>
    <property type="gene ID" value="LOC106669300"/>
</dbReference>
<dbReference type="EnsemblMetazoa" id="XM_014398685.2">
    <property type="protein sequence ID" value="XP_014254171.1"/>
    <property type="gene ID" value="LOC106669300"/>
</dbReference>
<feature type="region of interest" description="Disordered" evidence="18">
    <location>
        <begin position="213"/>
        <end position="517"/>
    </location>
</feature>
<evidence type="ECO:0000256" key="5">
    <source>
        <dbReference type="ARBA" id="ARBA00022527"/>
    </source>
</evidence>
<feature type="compositionally biased region" description="Low complexity" evidence="18">
    <location>
        <begin position="500"/>
        <end position="510"/>
    </location>
</feature>
<feature type="compositionally biased region" description="Basic residues" evidence="18">
    <location>
        <begin position="472"/>
        <end position="499"/>
    </location>
</feature>
<dbReference type="SMART" id="SM00220">
    <property type="entry name" value="S_TKc"/>
    <property type="match status" value="1"/>
</dbReference>
<dbReference type="SUPFAM" id="SSF56112">
    <property type="entry name" value="Protein kinase-like (PK-like)"/>
    <property type="match status" value="1"/>
</dbReference>
<evidence type="ECO:0000313" key="21">
    <source>
        <dbReference type="Proteomes" id="UP000494040"/>
    </source>
</evidence>
<dbReference type="Proteomes" id="UP000494040">
    <property type="component" value="Unassembled WGS sequence"/>
</dbReference>
<keyword evidence="5" id="KW-0723">Serine/threonine-protein kinase</keyword>
<comment type="subcellular location">
    <subcellularLocation>
        <location evidence="1">Nucleus</location>
    </subcellularLocation>
</comment>
<dbReference type="Pfam" id="PF00069">
    <property type="entry name" value="Pkinase"/>
    <property type="match status" value="1"/>
</dbReference>
<dbReference type="Gene3D" id="3.30.200.20">
    <property type="entry name" value="Phosphorylase Kinase, domain 1"/>
    <property type="match status" value="1"/>
</dbReference>
<dbReference type="Gene3D" id="1.10.510.10">
    <property type="entry name" value="Transferase(Phosphotransferase) domain 1"/>
    <property type="match status" value="1"/>
</dbReference>
<dbReference type="CTD" id="51755"/>
<dbReference type="GO" id="GO:0008353">
    <property type="term" value="F:RNA polymerase II CTD heptapeptide repeat kinase activity"/>
    <property type="evidence" value="ECO:0007669"/>
    <property type="project" value="UniProtKB-EC"/>
</dbReference>
<sequence>MPSYDGPDKESVREKKKLSSKMEKSDKKKRSKDYEKKLKKKRKNRESSESKKLVKPLVEYSDVSSEELSSPEAGEIQSEDSGHLEFAPALIPERFHYRLSADSRDTYSPSPSVDSRRNWDGNLESKTKKRKLSPSPISYSRSKEKKSKKSSKKHSPGHKRKKRKKSREKSRERNKSPIHVPDLFLIHFMNNSPHSSLNAPNYYDELEEIKQSKRIENNNGSSFPSAVSPRSASDIDLKNTNHPSPHTPPTEEHPPPQPSFSSNRRSAPQPVSPSRSLEEGERPHRTPSPFGPESSPDMGRDRDKKRDSSLKRHRDSPVLKSSSSNHRHSEKVSDMKKHKRKSPSRYDVDKHSRSSRRHSPSPRSPISRPRRQTPSYEREDRRWTRDKMSPSRYNRHESPHSRKRRKERESGEKKRERLRDKHKKRRHHDSRSKSKSPLRMLTIRVRRSVSRSRSWKRTRSRSPPNMLSHGRSPVRHSRSPPIARHSRSPMHKRSLKSRPSRSPSHSPSSLRKVREISAKVKMSETSLFAELVKDRNMRELAMKRLAELAEKKETVEENSNSVEAKEEPEVISQFDKCEDIQGEDEITVCEMMDSNDATRDELNPLTSTVFIPPPIPPPDCLPPEIPPPPIPPLELMQPVDEAPPITSPQGRVPKNLHPPKLPMPPGINQNDLESIDSPPSGSPSPFSDKPVPQGKKSIRDLPLPAVAGAEELSAEEDISSTPPHSFTKKMATQPSSPALQQRMRAVSGHIARKSVGRLTRPKILYKGKTKPTPASKTWGERCVDVFEVIALIGEGTYGQVYKAKDRQQELVALKKVRLENEKEGFPVTAVREIKILRQLNHKNIVNLREIVTDKQDALDFRKDKGSFYLVFEYMDHDLHGLLESGMVDFAEQHNASIMRQLLEGLNYCHKKNFLHRDIKCSNILMNNRGEVKLADFGLARLYNAEDRQRPYTNKVITLWYRPPELLLGEERYGPAIDIWSCGCILGELFLKKPLFQQSNEMMQLEIISRLCGTPTPAVWPLVIELPLWHLLKSKKIHRRRLRDEFAFMPSSALDLLDRMLVLDPNKRITAEMALKSAWLRNIVPEKMAPPQLPTWQDCHELWSKKQRKQMKGLNEQQQALQRGHRGDDNCDNAGGSPNKSRIDRLCLDSSSKALKMEAAGLNSRRVPYHNIMAPQVDSPCANTPPVPRPVIKPSPEDLLNKQLAGLSHCLSNSLPIRVHQLLALHSDKDGDPVTHQLVESLRTELRTAASNNGSGKLDPKQMVFYPQGDAVSGSNICGTLSSGVLATEGVRLTLSTLMSRFNQTAAAAVLHPHNNN</sequence>
<feature type="compositionally biased region" description="Polar residues" evidence="18">
    <location>
        <begin position="217"/>
        <end position="231"/>
    </location>
</feature>
<name>A0A8I6SLF4_CIMLE</name>
<evidence type="ECO:0000256" key="10">
    <source>
        <dbReference type="ARBA" id="ARBA00023242"/>
    </source>
</evidence>
<feature type="region of interest" description="Disordered" evidence="18">
    <location>
        <begin position="605"/>
        <end position="698"/>
    </location>
</feature>
<evidence type="ECO:0000256" key="9">
    <source>
        <dbReference type="ARBA" id="ARBA00022840"/>
    </source>
</evidence>
<keyword evidence="17" id="KW-0175">Coiled coil</keyword>
<dbReference type="KEGG" id="clec:106669300"/>
<reference evidence="20" key="1">
    <citation type="submission" date="2022-01" db="UniProtKB">
        <authorList>
            <consortium name="EnsemblMetazoa"/>
        </authorList>
    </citation>
    <scope>IDENTIFICATION</scope>
</reference>
<dbReference type="CDD" id="cd07864">
    <property type="entry name" value="STKc_CDK12"/>
    <property type="match status" value="1"/>
</dbReference>
<dbReference type="PROSITE" id="PS00108">
    <property type="entry name" value="PROTEIN_KINASE_ST"/>
    <property type="match status" value="1"/>
</dbReference>
<dbReference type="GO" id="GO:0004693">
    <property type="term" value="F:cyclin-dependent protein serine/threonine kinase activity"/>
    <property type="evidence" value="ECO:0007669"/>
    <property type="project" value="UniProtKB-EC"/>
</dbReference>
<dbReference type="OrthoDB" id="28397at2759"/>
<keyword evidence="7 16" id="KW-0547">Nucleotide-binding</keyword>
<evidence type="ECO:0000256" key="4">
    <source>
        <dbReference type="ARBA" id="ARBA00012425"/>
    </source>
</evidence>
<feature type="domain" description="Protein kinase" evidence="19">
    <location>
        <begin position="786"/>
        <end position="1079"/>
    </location>
</feature>
<feature type="compositionally biased region" description="Basic and acidic residues" evidence="18">
    <location>
        <begin position="114"/>
        <end position="126"/>
    </location>
</feature>
<evidence type="ECO:0000313" key="20">
    <source>
        <dbReference type="EnsemblMetazoa" id="XP_024084457.1"/>
    </source>
</evidence>
<evidence type="ECO:0000256" key="14">
    <source>
        <dbReference type="ARBA" id="ARBA00048367"/>
    </source>
</evidence>
<comment type="catalytic activity">
    <reaction evidence="15">
        <text>[DNA-directed RNA polymerase] + ATP = phospho-[DNA-directed RNA polymerase] + ADP + H(+)</text>
        <dbReference type="Rhea" id="RHEA:10216"/>
        <dbReference type="Rhea" id="RHEA-COMP:11321"/>
        <dbReference type="Rhea" id="RHEA-COMP:11322"/>
        <dbReference type="ChEBI" id="CHEBI:15378"/>
        <dbReference type="ChEBI" id="CHEBI:30616"/>
        <dbReference type="ChEBI" id="CHEBI:43176"/>
        <dbReference type="ChEBI" id="CHEBI:68546"/>
        <dbReference type="ChEBI" id="CHEBI:456216"/>
        <dbReference type="EC" id="2.7.11.23"/>
    </reaction>
</comment>
<evidence type="ECO:0000256" key="2">
    <source>
        <dbReference type="ARBA" id="ARBA00006485"/>
    </source>
</evidence>
<evidence type="ECO:0000256" key="18">
    <source>
        <dbReference type="SAM" id="MobiDB-lite"/>
    </source>
</evidence>
<comment type="catalytic activity">
    <reaction evidence="14">
        <text>L-seryl-[protein] + ATP = O-phospho-L-seryl-[protein] + ADP + H(+)</text>
        <dbReference type="Rhea" id="RHEA:17989"/>
        <dbReference type="Rhea" id="RHEA-COMP:9863"/>
        <dbReference type="Rhea" id="RHEA-COMP:11604"/>
        <dbReference type="ChEBI" id="CHEBI:15378"/>
        <dbReference type="ChEBI" id="CHEBI:29999"/>
        <dbReference type="ChEBI" id="CHEBI:30616"/>
        <dbReference type="ChEBI" id="CHEBI:83421"/>
        <dbReference type="ChEBI" id="CHEBI:456216"/>
        <dbReference type="EC" id="2.7.11.22"/>
    </reaction>
</comment>
<keyword evidence="6" id="KW-0808">Transferase</keyword>
<evidence type="ECO:0000256" key="11">
    <source>
        <dbReference type="ARBA" id="ARBA00040213"/>
    </source>
</evidence>
<feature type="region of interest" description="Disordered" evidence="18">
    <location>
        <begin position="1113"/>
        <end position="1142"/>
    </location>
</feature>
<feature type="compositionally biased region" description="Basic residues" evidence="18">
    <location>
        <begin position="143"/>
        <end position="168"/>
    </location>
</feature>
<dbReference type="InterPro" id="IPR017441">
    <property type="entry name" value="Protein_kinase_ATP_BS"/>
</dbReference>
<feature type="compositionally biased region" description="Basic and acidic residues" evidence="18">
    <location>
        <begin position="1"/>
        <end position="13"/>
    </location>
</feature>
<evidence type="ECO:0000256" key="15">
    <source>
        <dbReference type="ARBA" id="ARBA00049280"/>
    </source>
</evidence>
<evidence type="ECO:0000256" key="3">
    <source>
        <dbReference type="ARBA" id="ARBA00012409"/>
    </source>
</evidence>
<evidence type="ECO:0000256" key="6">
    <source>
        <dbReference type="ARBA" id="ARBA00022679"/>
    </source>
</evidence>
<keyword evidence="8" id="KW-0418">Kinase</keyword>
<organism evidence="20 21">
    <name type="scientific">Cimex lectularius</name>
    <name type="common">Bed bug</name>
    <name type="synonym">Acanthia lectularia</name>
    <dbReference type="NCBI Taxonomy" id="79782"/>
    <lineage>
        <taxon>Eukaryota</taxon>
        <taxon>Metazoa</taxon>
        <taxon>Ecdysozoa</taxon>
        <taxon>Arthropoda</taxon>
        <taxon>Hexapoda</taxon>
        <taxon>Insecta</taxon>
        <taxon>Pterygota</taxon>
        <taxon>Neoptera</taxon>
        <taxon>Paraneoptera</taxon>
        <taxon>Hemiptera</taxon>
        <taxon>Heteroptera</taxon>
        <taxon>Panheteroptera</taxon>
        <taxon>Cimicomorpha</taxon>
        <taxon>Cimicidae</taxon>
        <taxon>Cimex</taxon>
    </lineage>
</organism>
<dbReference type="EC" id="2.7.11.23" evidence="3"/>
<dbReference type="PANTHER" id="PTHR24056:SF546">
    <property type="entry name" value="CYCLIN-DEPENDENT KINASE 12"/>
    <property type="match status" value="1"/>
</dbReference>
<evidence type="ECO:0000259" key="19">
    <source>
        <dbReference type="PROSITE" id="PS50011"/>
    </source>
</evidence>
<dbReference type="PANTHER" id="PTHR24056">
    <property type="entry name" value="CELL DIVISION PROTEIN KINASE"/>
    <property type="match status" value="1"/>
</dbReference>
<dbReference type="PROSITE" id="PS00107">
    <property type="entry name" value="PROTEIN_KINASE_ATP"/>
    <property type="match status" value="1"/>
</dbReference>
<proteinExistence type="inferred from homology"/>
<dbReference type="FunFam" id="1.10.510.10:FF:000415">
    <property type="entry name" value="CMGC/CDK/CRK7 protein kinase, variant"/>
    <property type="match status" value="1"/>
</dbReference>
<evidence type="ECO:0000256" key="7">
    <source>
        <dbReference type="ARBA" id="ARBA00022741"/>
    </source>
</evidence>
<dbReference type="InterPro" id="IPR000719">
    <property type="entry name" value="Prot_kinase_dom"/>
</dbReference>
<dbReference type="InterPro" id="IPR011009">
    <property type="entry name" value="Kinase-like_dom_sf"/>
</dbReference>
<dbReference type="InterPro" id="IPR008271">
    <property type="entry name" value="Ser/Thr_kinase_AS"/>
</dbReference>
<feature type="compositionally biased region" description="Basic and acidic residues" evidence="18">
    <location>
        <begin position="407"/>
        <end position="419"/>
    </location>
</feature>
<dbReference type="EnsemblMetazoa" id="XM_014398676.2">
    <property type="protein sequence ID" value="XP_014254162.1"/>
    <property type="gene ID" value="LOC106669300"/>
</dbReference>
<dbReference type="PROSITE" id="PS50011">
    <property type="entry name" value="PROTEIN_KINASE_DOM"/>
    <property type="match status" value="1"/>
</dbReference>
<feature type="compositionally biased region" description="Low complexity" evidence="18">
    <location>
        <begin position="677"/>
        <end position="690"/>
    </location>
</feature>